<name>A0A249KUQ5_9ACTN</name>
<dbReference type="InterPro" id="IPR029044">
    <property type="entry name" value="Nucleotide-diphossugar_trans"/>
</dbReference>
<dbReference type="KEGG" id="pvn:A7sIIA15_06690"/>
<organism evidence="5 6">
    <name type="scientific">Candidatus Planktophila vernalis</name>
    <dbReference type="NCBI Taxonomy" id="1884907"/>
    <lineage>
        <taxon>Bacteria</taxon>
        <taxon>Bacillati</taxon>
        <taxon>Actinomycetota</taxon>
        <taxon>Actinomycetes</taxon>
        <taxon>Candidatus Nanopelagicales</taxon>
        <taxon>Candidatus Nanopelagicaceae</taxon>
        <taxon>Candidatus Planktophila</taxon>
    </lineage>
</organism>
<keyword evidence="2 5" id="KW-0328">Glycosyltransferase</keyword>
<feature type="domain" description="Glycosyltransferase 2-like" evidence="4">
    <location>
        <begin position="8"/>
        <end position="173"/>
    </location>
</feature>
<dbReference type="RefSeq" id="WP_095686358.1">
    <property type="nucleotide sequence ID" value="NZ_CP016776.1"/>
</dbReference>
<dbReference type="GO" id="GO:0016020">
    <property type="term" value="C:membrane"/>
    <property type="evidence" value="ECO:0007669"/>
    <property type="project" value="GOC"/>
</dbReference>
<dbReference type="GO" id="GO:0004582">
    <property type="term" value="F:dolichyl-phosphate beta-D-mannosyltransferase activity"/>
    <property type="evidence" value="ECO:0007669"/>
    <property type="project" value="InterPro"/>
</dbReference>
<accession>A0A249KUQ5</accession>
<dbReference type="SUPFAM" id="SSF53448">
    <property type="entry name" value="Nucleotide-diphospho-sugar transferases"/>
    <property type="match status" value="1"/>
</dbReference>
<dbReference type="InterPro" id="IPR039528">
    <property type="entry name" value="DPM1-like"/>
</dbReference>
<dbReference type="PANTHER" id="PTHR43398">
    <property type="entry name" value="DOLICHOL-PHOSPHATE MANNOSYLTRANSFERASE SUBUNIT 1"/>
    <property type="match status" value="1"/>
</dbReference>
<dbReference type="Gene3D" id="3.90.550.10">
    <property type="entry name" value="Spore Coat Polysaccharide Biosynthesis Protein SpsA, Chain A"/>
    <property type="match status" value="1"/>
</dbReference>
<evidence type="ECO:0000256" key="2">
    <source>
        <dbReference type="ARBA" id="ARBA00022676"/>
    </source>
</evidence>
<evidence type="ECO:0000313" key="5">
    <source>
        <dbReference type="EMBL" id="ASY20511.1"/>
    </source>
</evidence>
<dbReference type="FunFam" id="3.90.550.10:FF:000122">
    <property type="entry name" value="Dolichol-phosphate mannosyltransferase subunit 1"/>
    <property type="match status" value="1"/>
</dbReference>
<dbReference type="Pfam" id="PF00535">
    <property type="entry name" value="Glycos_transf_2"/>
    <property type="match status" value="1"/>
</dbReference>
<evidence type="ECO:0000256" key="1">
    <source>
        <dbReference type="ARBA" id="ARBA00006739"/>
    </source>
</evidence>
<evidence type="ECO:0000259" key="4">
    <source>
        <dbReference type="Pfam" id="PF00535"/>
    </source>
</evidence>
<dbReference type="InterPro" id="IPR001173">
    <property type="entry name" value="Glyco_trans_2-like"/>
</dbReference>
<sequence>MKESKSIVIIPTFNESLTIEGLIVDLCDLQANVHILIIDDGSPDGTANICKRLAVENPIGKISVIENSSKNGLGAAYRQGFEYAVSKYDYIFQMDADRSHEVADLMSIYRKITCEPNVGLALGSRWIEGGNVKDWSFFRIYLSRFANRFASSALMTNLSDSTSGLRGYRASALSIIPFSATESNGYCFQIEMTKLMLETNFDIVEVPISFTERKLGSSKMDSKIVWEALNIVAKWWLLNRKKSLFSKWG</sequence>
<keyword evidence="3 5" id="KW-0808">Transferase</keyword>
<keyword evidence="6" id="KW-1185">Reference proteome</keyword>
<gene>
    <name evidence="5" type="ORF">A7sIIA15_06690</name>
</gene>
<dbReference type="Proteomes" id="UP000217186">
    <property type="component" value="Chromosome"/>
</dbReference>
<dbReference type="GO" id="GO:0009247">
    <property type="term" value="P:glycolipid biosynthetic process"/>
    <property type="evidence" value="ECO:0007669"/>
    <property type="project" value="TreeGrafter"/>
</dbReference>
<comment type="similarity">
    <text evidence="1">Belongs to the glycosyltransferase 2 family.</text>
</comment>
<dbReference type="PANTHER" id="PTHR43398:SF1">
    <property type="entry name" value="DOLICHOL-PHOSPHATE MANNOSYLTRANSFERASE SUBUNIT 1"/>
    <property type="match status" value="1"/>
</dbReference>
<evidence type="ECO:0000313" key="6">
    <source>
        <dbReference type="Proteomes" id="UP000217186"/>
    </source>
</evidence>
<dbReference type="CDD" id="cd06442">
    <property type="entry name" value="DPM1_like"/>
    <property type="match status" value="1"/>
</dbReference>
<reference evidence="5 6" key="1">
    <citation type="submission" date="2016-07" db="EMBL/GenBank/DDBJ databases">
        <title>High microdiversification within the ubiquitous acI lineage of Actinobacteria.</title>
        <authorList>
            <person name="Neuenschwander S.M."/>
            <person name="Salcher M."/>
            <person name="Ghai R."/>
            <person name="Pernthaler J."/>
        </authorList>
    </citation>
    <scope>NUCLEOTIDE SEQUENCE [LARGE SCALE GENOMIC DNA]</scope>
    <source>
        <strain evidence="5">MMS-IIA-15</strain>
    </source>
</reference>
<evidence type="ECO:0000256" key="3">
    <source>
        <dbReference type="ARBA" id="ARBA00022679"/>
    </source>
</evidence>
<dbReference type="OrthoDB" id="9810303at2"/>
<protein>
    <submittedName>
        <fullName evidence="5">Dolichol-phosphate mannosyltransferase</fullName>
    </submittedName>
</protein>
<dbReference type="AlphaFoldDB" id="A0A249KUQ5"/>
<proteinExistence type="inferred from homology"/>
<dbReference type="EMBL" id="CP016776">
    <property type="protein sequence ID" value="ASY20511.1"/>
    <property type="molecule type" value="Genomic_DNA"/>
</dbReference>